<organism evidence="4 5">
    <name type="scientific">Arachis duranensis</name>
    <name type="common">Wild peanut</name>
    <dbReference type="NCBI Taxonomy" id="130453"/>
    <lineage>
        <taxon>Eukaryota</taxon>
        <taxon>Viridiplantae</taxon>
        <taxon>Streptophyta</taxon>
        <taxon>Embryophyta</taxon>
        <taxon>Tracheophyta</taxon>
        <taxon>Spermatophyta</taxon>
        <taxon>Magnoliopsida</taxon>
        <taxon>eudicotyledons</taxon>
        <taxon>Gunneridae</taxon>
        <taxon>Pentapetalae</taxon>
        <taxon>rosids</taxon>
        <taxon>fabids</taxon>
        <taxon>Fabales</taxon>
        <taxon>Fabaceae</taxon>
        <taxon>Papilionoideae</taxon>
        <taxon>50 kb inversion clade</taxon>
        <taxon>dalbergioids sensu lato</taxon>
        <taxon>Dalbergieae</taxon>
        <taxon>Pterocarpus clade</taxon>
        <taxon>Arachis</taxon>
    </lineage>
</organism>
<dbReference type="GeneID" id="107492779"/>
<dbReference type="PANTHER" id="PTHR10492:SF101">
    <property type="entry name" value="ATP-DEPENDENT DNA HELICASE"/>
    <property type="match status" value="1"/>
</dbReference>
<comment type="catalytic activity">
    <reaction evidence="1">
        <text>ATP + H2O = ADP + phosphate + H(+)</text>
        <dbReference type="Rhea" id="RHEA:13065"/>
        <dbReference type="ChEBI" id="CHEBI:15377"/>
        <dbReference type="ChEBI" id="CHEBI:15378"/>
        <dbReference type="ChEBI" id="CHEBI:30616"/>
        <dbReference type="ChEBI" id="CHEBI:43474"/>
        <dbReference type="ChEBI" id="CHEBI:456216"/>
        <dbReference type="EC" id="5.6.2.3"/>
    </reaction>
</comment>
<dbReference type="InterPro" id="IPR049163">
    <property type="entry name" value="Pif1-like_2B_dom"/>
</dbReference>
<keyword evidence="1" id="KW-0347">Helicase</keyword>
<dbReference type="GO" id="GO:0005524">
    <property type="term" value="F:ATP binding"/>
    <property type="evidence" value="ECO:0007669"/>
    <property type="project" value="UniProtKB-KW"/>
</dbReference>
<reference evidence="5" key="2">
    <citation type="submission" date="2025-08" db="UniProtKB">
        <authorList>
            <consortium name="RefSeq"/>
        </authorList>
    </citation>
    <scope>IDENTIFICATION</scope>
    <source>
        <tissue evidence="5">Whole plant</tissue>
    </source>
</reference>
<accession>A0A6P4DMP4</accession>
<reference evidence="4" key="1">
    <citation type="journal article" date="2016" name="Nat. Genet.">
        <title>The genome sequences of Arachis duranensis and Arachis ipaensis, the diploid ancestors of cultivated peanut.</title>
        <authorList>
            <person name="Bertioli D.J."/>
            <person name="Cannon S.B."/>
            <person name="Froenicke L."/>
            <person name="Huang G."/>
            <person name="Farmer A.D."/>
            <person name="Cannon E.K."/>
            <person name="Liu X."/>
            <person name="Gao D."/>
            <person name="Clevenger J."/>
            <person name="Dash S."/>
            <person name="Ren L."/>
            <person name="Moretzsohn M.C."/>
            <person name="Shirasawa K."/>
            <person name="Huang W."/>
            <person name="Vidigal B."/>
            <person name="Abernathy B."/>
            <person name="Chu Y."/>
            <person name="Niederhuth C.E."/>
            <person name="Umale P."/>
            <person name="Araujo A.C."/>
            <person name="Kozik A."/>
            <person name="Kim K.D."/>
            <person name="Burow M.D."/>
            <person name="Varshney R.K."/>
            <person name="Wang X."/>
            <person name="Zhang X."/>
            <person name="Barkley N."/>
            <person name="Guimaraes P.M."/>
            <person name="Isobe S."/>
            <person name="Guo B."/>
            <person name="Liao B."/>
            <person name="Stalker H.T."/>
            <person name="Schmitz R.J."/>
            <person name="Scheffler B.E."/>
            <person name="Leal-Bertioli S.C."/>
            <person name="Xun X."/>
            <person name="Jackson S.A."/>
            <person name="Michelmore R."/>
            <person name="Ozias-Akins P."/>
        </authorList>
    </citation>
    <scope>NUCLEOTIDE SEQUENCE [LARGE SCALE GENOMIC DNA]</scope>
    <source>
        <strain evidence="4">cv. V14167</strain>
    </source>
</reference>
<keyword evidence="1" id="KW-0378">Hydrolase</keyword>
<dbReference type="PANTHER" id="PTHR10492">
    <property type="match status" value="1"/>
</dbReference>
<dbReference type="GO" id="GO:0000723">
    <property type="term" value="P:telomere maintenance"/>
    <property type="evidence" value="ECO:0007669"/>
    <property type="project" value="InterPro"/>
</dbReference>
<evidence type="ECO:0000256" key="1">
    <source>
        <dbReference type="RuleBase" id="RU363044"/>
    </source>
</evidence>
<keyword evidence="1" id="KW-0547">Nucleotide-binding</keyword>
<comment type="cofactor">
    <cofactor evidence="1">
        <name>Mg(2+)</name>
        <dbReference type="ChEBI" id="CHEBI:18420"/>
    </cofactor>
</comment>
<dbReference type="Gene3D" id="3.40.50.300">
    <property type="entry name" value="P-loop containing nucleotide triphosphate hydrolases"/>
    <property type="match status" value="2"/>
</dbReference>
<gene>
    <name evidence="5" type="primary">LOC107492779</name>
</gene>
<dbReference type="EC" id="5.6.2.3" evidence="1"/>
<dbReference type="Pfam" id="PF21530">
    <property type="entry name" value="Pif1_2B_dom"/>
    <property type="match status" value="1"/>
</dbReference>
<dbReference type="GO" id="GO:0016787">
    <property type="term" value="F:hydrolase activity"/>
    <property type="evidence" value="ECO:0007669"/>
    <property type="project" value="UniProtKB-KW"/>
</dbReference>
<name>A0A6P4DMP4_ARADU</name>
<dbReference type="GO" id="GO:0006281">
    <property type="term" value="P:DNA repair"/>
    <property type="evidence" value="ECO:0007669"/>
    <property type="project" value="UniProtKB-KW"/>
</dbReference>
<dbReference type="Proteomes" id="UP000515211">
    <property type="component" value="Chromosome 6"/>
</dbReference>
<comment type="similarity">
    <text evidence="1">Belongs to the helicase family.</text>
</comment>
<keyword evidence="1" id="KW-0234">DNA repair</keyword>
<dbReference type="GO" id="GO:0006310">
    <property type="term" value="P:DNA recombination"/>
    <property type="evidence" value="ECO:0007669"/>
    <property type="project" value="UniProtKB-KW"/>
</dbReference>
<protein>
    <recommendedName>
        <fullName evidence="1">ATP-dependent DNA helicase</fullName>
        <ecNumber evidence="1">5.6.2.3</ecNumber>
    </recommendedName>
</protein>
<keyword evidence="1" id="KW-0067">ATP-binding</keyword>
<dbReference type="InterPro" id="IPR027417">
    <property type="entry name" value="P-loop_NTPase"/>
</dbReference>
<evidence type="ECO:0000313" key="5">
    <source>
        <dbReference type="RefSeq" id="XP_015969322.1"/>
    </source>
</evidence>
<dbReference type="SUPFAM" id="SSF52540">
    <property type="entry name" value="P-loop containing nucleoside triphosphate hydrolases"/>
    <property type="match status" value="2"/>
</dbReference>
<keyword evidence="1" id="KW-0227">DNA damage</keyword>
<keyword evidence="1" id="KW-0233">DNA recombination</keyword>
<proteinExistence type="inferred from homology"/>
<dbReference type="AlphaFoldDB" id="A0A6P4DMP4"/>
<keyword evidence="4" id="KW-1185">Reference proteome</keyword>
<dbReference type="RefSeq" id="XP_015969322.1">
    <property type="nucleotide sequence ID" value="XM_016113836.1"/>
</dbReference>
<dbReference type="OrthoDB" id="1929541at2759"/>
<evidence type="ECO:0000259" key="3">
    <source>
        <dbReference type="Pfam" id="PF21530"/>
    </source>
</evidence>
<dbReference type="KEGG" id="adu:107492779"/>
<dbReference type="CDD" id="cd18809">
    <property type="entry name" value="SF1_C_RecD"/>
    <property type="match status" value="1"/>
</dbReference>
<feature type="domain" description="DNA helicase Pif1-like 2B" evidence="3">
    <location>
        <begin position="330"/>
        <end position="376"/>
    </location>
</feature>
<dbReference type="GO" id="GO:0043139">
    <property type="term" value="F:5'-3' DNA helicase activity"/>
    <property type="evidence" value="ECO:0007669"/>
    <property type="project" value="UniProtKB-EC"/>
</dbReference>
<dbReference type="InterPro" id="IPR010285">
    <property type="entry name" value="DNA_helicase_pif1-like_DEAD"/>
</dbReference>
<evidence type="ECO:0000259" key="2">
    <source>
        <dbReference type="Pfam" id="PF05970"/>
    </source>
</evidence>
<feature type="domain" description="DNA helicase Pif1-like DEAD-box helicase" evidence="2">
    <location>
        <begin position="12"/>
        <end position="231"/>
    </location>
</feature>
<sequence>MHHEYVQLSSGLNSDQKGIHDIVLKSIDLSLGKLFFVSGSGGTGKTYLWRTLLAKVRSEGKIAITVATSGIAALLLPGGRTAHLRFKIPLNPTEEATCDIKKGTQLAELIMQTSLIIWDEAPMTNKYCFEAVDKSLRDIMKSVREEFSAKPFGGITTVLGGDFRQILPVIPKGDRQDIIQACIKTSYLWQVCEVHSLQQNMRLKADNLDSASKEQMRHFANWILDIGNGKHCPDSGEAWVTIDPDLMIENTDSGVRSIIENIYQDLEDHVGESNFLVPRAILTPTNETVDLINDHILERIPAEESIYFSSDSICKADFHVEEQDLLYPTEFLNTLKFPGFPPHTLRLKKGAAIMLLRNLNQGSGLCNGTRLKITQLEKWFIEGEILTGSSVGEKVLIPRITLSPSESKWPFVLKRRQYPISLCFAMTINKSQGQSLQHVGLYLPKQVFTHGQLYVAVSRVTTRNGLRILTTDEDQPTDNTILNIVYKEIL</sequence>
<dbReference type="Pfam" id="PF05970">
    <property type="entry name" value="PIF1"/>
    <property type="match status" value="1"/>
</dbReference>
<evidence type="ECO:0000313" key="4">
    <source>
        <dbReference type="Proteomes" id="UP000515211"/>
    </source>
</evidence>